<organism evidence="1 2">
    <name type="scientific">Riccia sorocarpa</name>
    <dbReference type="NCBI Taxonomy" id="122646"/>
    <lineage>
        <taxon>Eukaryota</taxon>
        <taxon>Viridiplantae</taxon>
        <taxon>Streptophyta</taxon>
        <taxon>Embryophyta</taxon>
        <taxon>Marchantiophyta</taxon>
        <taxon>Marchantiopsida</taxon>
        <taxon>Marchantiidae</taxon>
        <taxon>Marchantiales</taxon>
        <taxon>Ricciaceae</taxon>
        <taxon>Riccia</taxon>
    </lineage>
</organism>
<dbReference type="InterPro" id="IPR036444">
    <property type="entry name" value="PLipase_A2_dom_sf"/>
</dbReference>
<dbReference type="EMBL" id="JBJQOH010000006">
    <property type="protein sequence ID" value="KAL3686208.1"/>
    <property type="molecule type" value="Genomic_DNA"/>
</dbReference>
<reference evidence="1 2" key="1">
    <citation type="submission" date="2024-09" db="EMBL/GenBank/DDBJ databases">
        <title>Chromosome-scale assembly of Riccia sorocarpa.</title>
        <authorList>
            <person name="Paukszto L."/>
        </authorList>
    </citation>
    <scope>NUCLEOTIDE SEQUENCE [LARGE SCALE GENOMIC DNA]</scope>
    <source>
        <strain evidence="1">LP-2024</strain>
        <tissue evidence="1">Aerial parts of the thallus</tissue>
    </source>
</reference>
<dbReference type="SUPFAM" id="SSF48619">
    <property type="entry name" value="Phospholipase A2, PLA2"/>
    <property type="match status" value="1"/>
</dbReference>
<accession>A0ABD3H3X2</accession>
<dbReference type="AlphaFoldDB" id="A0ABD3H3X2"/>
<dbReference type="Gene3D" id="1.20.90.10">
    <property type="entry name" value="Phospholipase A2 domain"/>
    <property type="match status" value="1"/>
</dbReference>
<dbReference type="PANTHER" id="PTHR37246">
    <property type="entry name" value="OS07G0658000 PROTEIN"/>
    <property type="match status" value="1"/>
</dbReference>
<protein>
    <submittedName>
        <fullName evidence="1">Uncharacterized protein</fullName>
    </submittedName>
</protein>
<proteinExistence type="predicted"/>
<dbReference type="PANTHER" id="PTHR37246:SF1">
    <property type="entry name" value="PHOSPHOLIPASE A2 FAMILY PROTEIN"/>
    <property type="match status" value="1"/>
</dbReference>
<keyword evidence="2" id="KW-1185">Reference proteome</keyword>
<comment type="caution">
    <text evidence="1">The sequence shown here is derived from an EMBL/GenBank/DDBJ whole genome shotgun (WGS) entry which is preliminary data.</text>
</comment>
<dbReference type="Proteomes" id="UP001633002">
    <property type="component" value="Unassembled WGS sequence"/>
</dbReference>
<gene>
    <name evidence="1" type="ORF">R1sor_004230</name>
</gene>
<sequence length="196" mass="22446">MKIDVLNMFPPVKIPSLPSFGSNGAVQETGANGKTVTDVEESGCPLPEFVPYVAKVPWHSGPRGLFSKMFPRYGNYCGPNWSSGREDGSLVWDKGPIDRLDYCCYRHDMGYDSYDQADLYRADVRFLGCLERMEKLGQKPGDSPIAEAYRKMYILGLRNFLIPYRKFLLQNVDDKTRRKITEEEIFGKDRRKNPMP</sequence>
<evidence type="ECO:0000313" key="1">
    <source>
        <dbReference type="EMBL" id="KAL3686208.1"/>
    </source>
</evidence>
<evidence type="ECO:0000313" key="2">
    <source>
        <dbReference type="Proteomes" id="UP001633002"/>
    </source>
</evidence>
<name>A0ABD3H3X2_9MARC</name>